<evidence type="ECO:0000256" key="2">
    <source>
        <dbReference type="ARBA" id="ARBA00009765"/>
    </source>
</evidence>
<dbReference type="InterPro" id="IPR045863">
    <property type="entry name" value="CorA_TM1_TM2"/>
</dbReference>
<keyword evidence="5 8" id="KW-0812">Transmembrane</keyword>
<dbReference type="OrthoDB" id="9803416at2"/>
<proteinExistence type="inferred from homology"/>
<dbReference type="Pfam" id="PF01544">
    <property type="entry name" value="CorA"/>
    <property type="match status" value="1"/>
</dbReference>
<dbReference type="GeneID" id="96599935"/>
<keyword evidence="6 8" id="KW-1133">Transmembrane helix</keyword>
<evidence type="ECO:0000256" key="4">
    <source>
        <dbReference type="ARBA" id="ARBA00022475"/>
    </source>
</evidence>
<keyword evidence="3" id="KW-0813">Transport</keyword>
<keyword evidence="4" id="KW-1003">Cell membrane</keyword>
<feature type="transmembrane region" description="Helical" evidence="8">
    <location>
        <begin position="263"/>
        <end position="284"/>
    </location>
</feature>
<dbReference type="SUPFAM" id="SSF144083">
    <property type="entry name" value="Magnesium transport protein CorA, transmembrane region"/>
    <property type="match status" value="1"/>
</dbReference>
<protein>
    <submittedName>
        <fullName evidence="9">Magnesium transporter</fullName>
    </submittedName>
</protein>
<dbReference type="EMBL" id="LFXJ01000008">
    <property type="protein sequence ID" value="KMY30400.1"/>
    <property type="molecule type" value="Genomic_DNA"/>
</dbReference>
<dbReference type="CDD" id="cd12822">
    <property type="entry name" value="TmCorA-like"/>
    <property type="match status" value="1"/>
</dbReference>
<comment type="similarity">
    <text evidence="2">Belongs to the CorA metal ion transporter (MIT) (TC 1.A.35) family.</text>
</comment>
<dbReference type="Proteomes" id="UP000037326">
    <property type="component" value="Unassembled WGS sequence"/>
</dbReference>
<sequence>MIKIHYFEKGKSAVQHDFDIKKFNHDLHNEDLLWVDLYAYNYNELNDIAEIFGFHPLAVEDCLHEGSRPKMDNYGEYKFFVFHAPIYNEKSSNEITTVELNIFMGPNYVVTVHKQKLKWLGHIENVCLNSTKYLDKGTDFLLHTIIDGITDEYFPVLERIRARIDELEEEIYDYEPKEVTEEFLALKRTIILIRQTIMPQKRIFSNSNGQWKFEIREENIPFYKDLNDHLERIVESTETYRDLVNSTLDTYFSIISGKSIEKLNLLTVISTIMLPLSVITSFFGMNVPLPYQDSPIATIIISVFLVVFTWGMWAYFKKMIA</sequence>
<dbReference type="GO" id="GO:0005886">
    <property type="term" value="C:plasma membrane"/>
    <property type="evidence" value="ECO:0007669"/>
    <property type="project" value="UniProtKB-SubCell"/>
</dbReference>
<dbReference type="GO" id="GO:0000287">
    <property type="term" value="F:magnesium ion binding"/>
    <property type="evidence" value="ECO:0007669"/>
    <property type="project" value="TreeGrafter"/>
</dbReference>
<dbReference type="GO" id="GO:0050897">
    <property type="term" value="F:cobalt ion binding"/>
    <property type="evidence" value="ECO:0007669"/>
    <property type="project" value="TreeGrafter"/>
</dbReference>
<comment type="caution">
    <text evidence="9">The sequence shown here is derived from an EMBL/GenBank/DDBJ whole genome shotgun (WGS) entry which is preliminary data.</text>
</comment>
<evidence type="ECO:0000256" key="6">
    <source>
        <dbReference type="ARBA" id="ARBA00022989"/>
    </source>
</evidence>
<reference evidence="10" key="1">
    <citation type="submission" date="2015-07" db="EMBL/GenBank/DDBJ databases">
        <authorList>
            <consortium name="Consortium for Microbial Forensics and Genomics (microFORGE)"/>
            <person name="Knight B.M."/>
            <person name="Roberts D.P."/>
            <person name="Lin D."/>
            <person name="Hari K."/>
            <person name="Fletcher J."/>
            <person name="Melcher U."/>
            <person name="Blagden T."/>
            <person name="Winegar R.A."/>
        </authorList>
    </citation>
    <scope>NUCLEOTIDE SEQUENCE [LARGE SCALE GENOMIC DNA]</scope>
    <source>
        <strain evidence="10">DSM 23493</strain>
    </source>
</reference>
<comment type="subcellular location">
    <subcellularLocation>
        <location evidence="1">Cell membrane</location>
        <topology evidence="1">Multi-pass membrane protein</topology>
    </subcellularLocation>
</comment>
<evidence type="ECO:0000256" key="1">
    <source>
        <dbReference type="ARBA" id="ARBA00004651"/>
    </source>
</evidence>
<gene>
    <name evidence="9" type="ORF">ACZ11_17055</name>
</gene>
<evidence type="ECO:0000256" key="8">
    <source>
        <dbReference type="SAM" id="Phobius"/>
    </source>
</evidence>
<keyword evidence="7 8" id="KW-0472">Membrane</keyword>
<dbReference type="SUPFAM" id="SSF143865">
    <property type="entry name" value="CorA soluble domain-like"/>
    <property type="match status" value="1"/>
</dbReference>
<dbReference type="PATRIC" id="fig|582475.4.peg.4504"/>
<evidence type="ECO:0000313" key="9">
    <source>
        <dbReference type="EMBL" id="KMY30400.1"/>
    </source>
</evidence>
<dbReference type="AlphaFoldDB" id="A0A0K9F798"/>
<evidence type="ECO:0000256" key="5">
    <source>
        <dbReference type="ARBA" id="ARBA00022692"/>
    </source>
</evidence>
<dbReference type="GO" id="GO:0015095">
    <property type="term" value="F:magnesium ion transmembrane transporter activity"/>
    <property type="evidence" value="ECO:0007669"/>
    <property type="project" value="TreeGrafter"/>
</dbReference>
<dbReference type="PANTHER" id="PTHR46494">
    <property type="entry name" value="CORA FAMILY METAL ION TRANSPORTER (EUROFUNG)"/>
    <property type="match status" value="1"/>
</dbReference>
<dbReference type="RefSeq" id="WP_049667725.1">
    <property type="nucleotide sequence ID" value="NZ_JBIVOC010000035.1"/>
</dbReference>
<evidence type="ECO:0000313" key="10">
    <source>
        <dbReference type="Proteomes" id="UP000037326"/>
    </source>
</evidence>
<name>A0A0K9F798_9BACI</name>
<dbReference type="Gene3D" id="3.30.460.20">
    <property type="entry name" value="CorA soluble domain-like"/>
    <property type="match status" value="1"/>
</dbReference>
<organism evidence="9 10">
    <name type="scientific">Lysinibacillus xylanilyticus</name>
    <dbReference type="NCBI Taxonomy" id="582475"/>
    <lineage>
        <taxon>Bacteria</taxon>
        <taxon>Bacillati</taxon>
        <taxon>Bacillota</taxon>
        <taxon>Bacilli</taxon>
        <taxon>Bacillales</taxon>
        <taxon>Bacillaceae</taxon>
        <taxon>Lysinibacillus</taxon>
    </lineage>
</organism>
<dbReference type="InterPro" id="IPR002523">
    <property type="entry name" value="MgTranspt_CorA/ZnTranspt_ZntB"/>
</dbReference>
<dbReference type="Gene3D" id="1.20.58.340">
    <property type="entry name" value="Magnesium transport protein CorA, transmembrane region"/>
    <property type="match status" value="2"/>
</dbReference>
<dbReference type="GO" id="GO:0015087">
    <property type="term" value="F:cobalt ion transmembrane transporter activity"/>
    <property type="evidence" value="ECO:0007669"/>
    <property type="project" value="TreeGrafter"/>
</dbReference>
<feature type="transmembrane region" description="Helical" evidence="8">
    <location>
        <begin position="296"/>
        <end position="316"/>
    </location>
</feature>
<accession>A0A0K9F798</accession>
<evidence type="ECO:0000256" key="7">
    <source>
        <dbReference type="ARBA" id="ARBA00023136"/>
    </source>
</evidence>
<evidence type="ECO:0000256" key="3">
    <source>
        <dbReference type="ARBA" id="ARBA00022448"/>
    </source>
</evidence>
<dbReference type="InterPro" id="IPR045861">
    <property type="entry name" value="CorA_cytoplasmic_dom"/>
</dbReference>
<dbReference type="PANTHER" id="PTHR46494:SF1">
    <property type="entry name" value="CORA FAMILY METAL ION TRANSPORTER (EUROFUNG)"/>
    <property type="match status" value="1"/>
</dbReference>